<organism evidence="2 3">
    <name type="scientific">Anaerocellum danielii</name>
    <dbReference type="NCBI Taxonomy" id="1387557"/>
    <lineage>
        <taxon>Bacteria</taxon>
        <taxon>Bacillati</taxon>
        <taxon>Bacillota</taxon>
        <taxon>Bacillota incertae sedis</taxon>
        <taxon>Caldicellulosiruptorales</taxon>
        <taxon>Caldicellulosiruptoraceae</taxon>
        <taxon>Anaerocellum</taxon>
    </lineage>
</organism>
<evidence type="ECO:0000313" key="3">
    <source>
        <dbReference type="Proteomes" id="UP001322744"/>
    </source>
</evidence>
<feature type="transmembrane region" description="Helical" evidence="1">
    <location>
        <begin position="124"/>
        <end position="149"/>
    </location>
</feature>
<protein>
    <submittedName>
        <fullName evidence="2">ABC-2 transporter permease</fullName>
    </submittedName>
</protein>
<gene>
    <name evidence="2" type="ORF">SOJ16_000106</name>
</gene>
<evidence type="ECO:0000256" key="1">
    <source>
        <dbReference type="SAM" id="Phobius"/>
    </source>
</evidence>
<name>A0ABZ0U2I4_9FIRM</name>
<dbReference type="Proteomes" id="UP001322744">
    <property type="component" value="Chromosome"/>
</dbReference>
<evidence type="ECO:0000313" key="2">
    <source>
        <dbReference type="EMBL" id="WPX08943.1"/>
    </source>
</evidence>
<feature type="transmembrane region" description="Helical" evidence="1">
    <location>
        <begin position="91"/>
        <end position="112"/>
    </location>
</feature>
<proteinExistence type="predicted"/>
<reference evidence="2 3" key="1">
    <citation type="submission" date="2023-12" db="EMBL/GenBank/DDBJ databases">
        <authorList>
            <person name="Manesh M.J.H."/>
            <person name="Bing R.G."/>
            <person name="Willard D.J."/>
            <person name="Kelly R.M."/>
        </authorList>
    </citation>
    <scope>NUCLEOTIDE SEQUENCE [LARGE SCALE GENOMIC DNA]</scope>
    <source>
        <strain evidence="2 3">DSM 8977</strain>
    </source>
</reference>
<feature type="transmembrane region" description="Helical" evidence="1">
    <location>
        <begin position="161"/>
        <end position="182"/>
    </location>
</feature>
<sequence length="226" mass="26601">MRYWKLYRQGVYTSILYFIFYTIFIQIFWVIFNPTTSTTMFLEKYFSSFFTAIYLVFTLLNVPINPNNFLNEISFCLLLPIKKRDIVITRYLKDFSLLLLFQLFILLEYAIIVQIKPSFNSADFFKYFLIYFFIGAAVIIALEPIYIAFRKIPHKTSTTKLMVLCFYLGVPFATAFPIFAVLNNSRLEHIIFSSLKTFLPILLGYISILTCISFVISYMLLLKSDI</sequence>
<feature type="transmembrane region" description="Helical" evidence="1">
    <location>
        <begin position="44"/>
        <end position="64"/>
    </location>
</feature>
<keyword evidence="1" id="KW-0812">Transmembrane</keyword>
<keyword evidence="1" id="KW-0472">Membrane</keyword>
<dbReference type="RefSeq" id="WP_045173515.1">
    <property type="nucleotide sequence ID" value="NZ_CP139957.1"/>
</dbReference>
<feature type="transmembrane region" description="Helical" evidence="1">
    <location>
        <begin position="202"/>
        <end position="222"/>
    </location>
</feature>
<keyword evidence="1" id="KW-1133">Transmembrane helix</keyword>
<dbReference type="EMBL" id="CP139957">
    <property type="protein sequence ID" value="WPX08943.1"/>
    <property type="molecule type" value="Genomic_DNA"/>
</dbReference>
<feature type="transmembrane region" description="Helical" evidence="1">
    <location>
        <begin position="12"/>
        <end position="32"/>
    </location>
</feature>
<accession>A0ABZ0U2I4</accession>
<keyword evidence="3" id="KW-1185">Reference proteome</keyword>